<evidence type="ECO:0000313" key="1">
    <source>
        <dbReference type="EMBL" id="KAL2730048.1"/>
    </source>
</evidence>
<name>A0ABD2BBD2_VESMC</name>
<proteinExistence type="predicted"/>
<gene>
    <name evidence="1" type="ORF">V1477_015859</name>
</gene>
<accession>A0ABD2BBD2</accession>
<evidence type="ECO:0000313" key="2">
    <source>
        <dbReference type="Proteomes" id="UP001607303"/>
    </source>
</evidence>
<protein>
    <submittedName>
        <fullName evidence="1">Uncharacterized protein</fullName>
    </submittedName>
</protein>
<keyword evidence="2" id="KW-1185">Reference proteome</keyword>
<dbReference type="EMBL" id="JAYRBN010000091">
    <property type="protein sequence ID" value="KAL2730048.1"/>
    <property type="molecule type" value="Genomic_DNA"/>
</dbReference>
<dbReference type="Proteomes" id="UP001607303">
    <property type="component" value="Unassembled WGS sequence"/>
</dbReference>
<dbReference type="AlphaFoldDB" id="A0ABD2BBD2"/>
<reference evidence="1 2" key="1">
    <citation type="journal article" date="2024" name="Ann. Entomol. Soc. Am.">
        <title>Genomic analyses of the southern and eastern yellowjacket wasps (Hymenoptera: Vespidae) reveal evolutionary signatures of social life.</title>
        <authorList>
            <person name="Catto M.A."/>
            <person name="Caine P.B."/>
            <person name="Orr S.E."/>
            <person name="Hunt B.G."/>
            <person name="Goodisman M.A.D."/>
        </authorList>
    </citation>
    <scope>NUCLEOTIDE SEQUENCE [LARGE SCALE GENOMIC DNA]</scope>
    <source>
        <strain evidence="1">232</strain>
        <tissue evidence="1">Head and thorax</tissue>
    </source>
</reference>
<organism evidence="1 2">
    <name type="scientific">Vespula maculifrons</name>
    <name type="common">Eastern yellow jacket</name>
    <name type="synonym">Wasp</name>
    <dbReference type="NCBI Taxonomy" id="7453"/>
    <lineage>
        <taxon>Eukaryota</taxon>
        <taxon>Metazoa</taxon>
        <taxon>Ecdysozoa</taxon>
        <taxon>Arthropoda</taxon>
        <taxon>Hexapoda</taxon>
        <taxon>Insecta</taxon>
        <taxon>Pterygota</taxon>
        <taxon>Neoptera</taxon>
        <taxon>Endopterygota</taxon>
        <taxon>Hymenoptera</taxon>
        <taxon>Apocrita</taxon>
        <taxon>Aculeata</taxon>
        <taxon>Vespoidea</taxon>
        <taxon>Vespidae</taxon>
        <taxon>Vespinae</taxon>
        <taxon>Vespula</taxon>
    </lineage>
</organism>
<comment type="caution">
    <text evidence="1">The sequence shown here is derived from an EMBL/GenBank/DDBJ whole genome shotgun (WGS) entry which is preliminary data.</text>
</comment>
<sequence>MIILISNDTNKNYNNINDSASDRRWLAIAIILTRIGRDQWNVVSKDNHKAMRRYSSSSSLIRASTSSI</sequence>